<keyword evidence="1" id="KW-0472">Membrane</keyword>
<dbReference type="STRING" id="739143.SAMN05216297_10193"/>
<reference evidence="3" key="1">
    <citation type="submission" date="2016-10" db="EMBL/GenBank/DDBJ databases">
        <authorList>
            <person name="Varghese N."/>
            <person name="Submissions S."/>
        </authorList>
    </citation>
    <scope>NUCLEOTIDE SEQUENCE [LARGE SCALE GENOMIC DNA]</scope>
    <source>
        <strain evidence="3">CGMCC 1.10370</strain>
    </source>
</reference>
<proteinExistence type="predicted"/>
<evidence type="ECO:0000313" key="2">
    <source>
        <dbReference type="EMBL" id="SFC51576.1"/>
    </source>
</evidence>
<gene>
    <name evidence="2" type="ORF">SAMN05216297_10193</name>
</gene>
<feature type="transmembrane region" description="Helical" evidence="1">
    <location>
        <begin position="70"/>
        <end position="95"/>
    </location>
</feature>
<keyword evidence="1" id="KW-1133">Transmembrane helix</keyword>
<evidence type="ECO:0000313" key="3">
    <source>
        <dbReference type="Proteomes" id="UP000199672"/>
    </source>
</evidence>
<feature type="transmembrane region" description="Helical" evidence="1">
    <location>
        <begin position="41"/>
        <end position="58"/>
    </location>
</feature>
<evidence type="ECO:0000256" key="1">
    <source>
        <dbReference type="SAM" id="Phobius"/>
    </source>
</evidence>
<dbReference type="EMBL" id="FOMH01000001">
    <property type="protein sequence ID" value="SFC51576.1"/>
    <property type="molecule type" value="Genomic_DNA"/>
</dbReference>
<name>A0A1I1JST3_9FLAO</name>
<protein>
    <submittedName>
        <fullName evidence="2">Uncharacterized protein</fullName>
    </submittedName>
</protein>
<dbReference type="Proteomes" id="UP000199672">
    <property type="component" value="Unassembled WGS sequence"/>
</dbReference>
<organism evidence="2 3">
    <name type="scientific">Flavobacterium phragmitis</name>
    <dbReference type="NCBI Taxonomy" id="739143"/>
    <lineage>
        <taxon>Bacteria</taxon>
        <taxon>Pseudomonadati</taxon>
        <taxon>Bacteroidota</taxon>
        <taxon>Flavobacteriia</taxon>
        <taxon>Flavobacteriales</taxon>
        <taxon>Flavobacteriaceae</taxon>
        <taxon>Flavobacterium</taxon>
    </lineage>
</organism>
<feature type="transmembrane region" description="Helical" evidence="1">
    <location>
        <begin position="7"/>
        <end position="29"/>
    </location>
</feature>
<keyword evidence="1" id="KW-0812">Transmembrane</keyword>
<sequence length="96" mass="10821">MDYKNNLIIKIIISACSILFAGYLLYIILRHGNYNGNGRLLIWPIMTPIIVNFIVFKPDNLSTWPTSKRGTFVCMVTFIPLILTVVAMCLIGMLLG</sequence>
<keyword evidence="3" id="KW-1185">Reference proteome</keyword>
<dbReference type="AlphaFoldDB" id="A0A1I1JST3"/>
<accession>A0A1I1JST3</accession>